<dbReference type="Proteomes" id="UP000199529">
    <property type="component" value="Unassembled WGS sequence"/>
</dbReference>
<keyword evidence="1" id="KW-0812">Transmembrane</keyword>
<keyword evidence="1" id="KW-1133">Transmembrane helix</keyword>
<dbReference type="STRING" id="418495.SAMN05216215_1002132"/>
<feature type="signal peptide" evidence="2">
    <location>
        <begin position="1"/>
        <end position="22"/>
    </location>
</feature>
<feature type="transmembrane region" description="Helical" evidence="1">
    <location>
        <begin position="56"/>
        <end position="77"/>
    </location>
</feature>
<evidence type="ECO:0000256" key="1">
    <source>
        <dbReference type="SAM" id="Phobius"/>
    </source>
</evidence>
<feature type="chain" id="PRO_5011547041" evidence="2">
    <location>
        <begin position="23"/>
        <end position="183"/>
    </location>
</feature>
<feature type="transmembrane region" description="Helical" evidence="1">
    <location>
        <begin position="89"/>
        <end position="111"/>
    </location>
</feature>
<gene>
    <name evidence="3" type="ORF">SAMN05216215_1002132</name>
</gene>
<name>A0A1H2S837_9PSEU</name>
<proteinExistence type="predicted"/>
<evidence type="ECO:0000313" key="3">
    <source>
        <dbReference type="EMBL" id="SDW27698.1"/>
    </source>
</evidence>
<evidence type="ECO:0000313" key="4">
    <source>
        <dbReference type="Proteomes" id="UP000199529"/>
    </source>
</evidence>
<accession>A0A1H2S837</accession>
<organism evidence="3 4">
    <name type="scientific">Saccharopolyspora shandongensis</name>
    <dbReference type="NCBI Taxonomy" id="418495"/>
    <lineage>
        <taxon>Bacteria</taxon>
        <taxon>Bacillati</taxon>
        <taxon>Actinomycetota</taxon>
        <taxon>Actinomycetes</taxon>
        <taxon>Pseudonocardiales</taxon>
        <taxon>Pseudonocardiaceae</taxon>
        <taxon>Saccharopolyspora</taxon>
    </lineage>
</organism>
<evidence type="ECO:0000256" key="2">
    <source>
        <dbReference type="SAM" id="SignalP"/>
    </source>
</evidence>
<keyword evidence="2" id="KW-0732">Signal</keyword>
<reference evidence="4" key="1">
    <citation type="submission" date="2016-10" db="EMBL/GenBank/DDBJ databases">
        <authorList>
            <person name="Varghese N."/>
            <person name="Submissions S."/>
        </authorList>
    </citation>
    <scope>NUCLEOTIDE SEQUENCE [LARGE SCALE GENOMIC DNA]</scope>
    <source>
        <strain evidence="4">CGMCC 4.3530</strain>
    </source>
</reference>
<dbReference type="EMBL" id="FNOK01000002">
    <property type="protein sequence ID" value="SDW27698.1"/>
    <property type="molecule type" value="Genomic_DNA"/>
</dbReference>
<sequence length="183" mass="18828">MRVLRGAGLATTSASLSVAAHAAAGGSLPDPGTTLVITGLLAGAGVALADRKRGSWGILGALSASQLALHVFLQLVASHQDGLGYTGMRFSPLVMTLGHAAVVLLTGLVMARAERALFVVARLLGSILPRKSTPLPVVAQPRTVCVSVVTVRTLAQLIYQRIHARRGPPESLATGGDHVEFAT</sequence>
<feature type="transmembrane region" description="Helical" evidence="1">
    <location>
        <begin position="32"/>
        <end position="49"/>
    </location>
</feature>
<protein>
    <submittedName>
        <fullName evidence="3">Uncharacterized protein</fullName>
    </submittedName>
</protein>
<dbReference type="AlphaFoldDB" id="A0A1H2S837"/>
<keyword evidence="1" id="KW-0472">Membrane</keyword>
<keyword evidence="4" id="KW-1185">Reference proteome</keyword>